<dbReference type="SMART" id="SM00005">
    <property type="entry name" value="DEATH"/>
    <property type="match status" value="1"/>
</dbReference>
<keyword evidence="11" id="KW-0325">Glycoprotein</keyword>
<keyword evidence="5 13" id="KW-0812">Transmembrane</keyword>
<evidence type="ECO:0000256" key="9">
    <source>
        <dbReference type="ARBA" id="ARBA00023157"/>
    </source>
</evidence>
<dbReference type="Pfam" id="PF17217">
    <property type="entry name" value="UPA"/>
    <property type="match status" value="1"/>
</dbReference>
<keyword evidence="8 13" id="KW-0472">Membrane</keyword>
<dbReference type="InterPro" id="IPR007110">
    <property type="entry name" value="Ig-like_dom"/>
</dbReference>
<evidence type="ECO:0000256" key="3">
    <source>
        <dbReference type="ARBA" id="ARBA00022473"/>
    </source>
</evidence>
<dbReference type="PROSITE" id="PS50835">
    <property type="entry name" value="IG_LIKE"/>
    <property type="match status" value="1"/>
</dbReference>
<evidence type="ECO:0000313" key="16">
    <source>
        <dbReference type="Ensembl" id="ENSCPBP00000021623.1"/>
    </source>
</evidence>
<dbReference type="InterPro" id="IPR037936">
    <property type="entry name" value="UNC5A-D"/>
</dbReference>
<dbReference type="GO" id="GO:0007411">
    <property type="term" value="P:axon guidance"/>
    <property type="evidence" value="ECO:0007669"/>
    <property type="project" value="TreeGrafter"/>
</dbReference>
<gene>
    <name evidence="16" type="primary">UNC5C</name>
</gene>
<sequence>GPLPHFLIEPEEAYIVKNKPVNLYCKASPATQIYFKCNSEWVHQKDHVVDERVDETSGLIVREVSIEISRQQVEELFGPEDYWCQCVAWSSAGTTKSRKAYVRIAYLRKTFEQEPLGKEVSLEQEVLLQCRPPEGIPVAEVEWLKNEEVIDPVEDRNFYITIDHNLIIKQARLSDTANYTCVAKNIVAKRKSTTATVIVYVDGRWTAWSKWSTCGTECTHWRRRECTAPAPKNGGKDCEGLVLQSKNCTDGLCMQTAPDSDDVALYVGIVIAVIVCLAISVIVALFVYRKNHRDFESDIIDSSALNGGFQPVNIKAARQDLLAVPPDLTSAAAMYRGPVYALHDVSDKIPMTNSPILDPLPNLKIKVYSTSGAVTPQDDLSDFSSKLSPQITQSLLARQTDPSCTAFGTFNSLGGHLIIPNSGVSLLIPAGAVPQGRVYEMYLTVHRKENMRPPVEDSQTLLTPVVSCGPPGALLTRPVILTMHHCAEPNTEDWKIQLKNQAAQGQWEDVVMVGEENFTTPCYIQLDPESCHILTETLSTYALVGQSTTKAAAKRLKLAIFGPLSCSSLEYSIRVYCLDDTQDALKEVLQLERQMGGQLLEEPKALHFKGSTHNLRLSIHDIAHSLWKSKLLAKYQEIPFYHIWSGCQRNLHCTFTLERFSLSTLELVCKLCVRQVEGEGQIFQLNSSTITTVVGPSAFSIPLPIRQKLCSSLDAPQTRGHDWRMLAHKLKLDRYLNYFATKSSPTGVILDLWEAQNFPDGNLSMLAAVLEEMGRHETVVSLAAEGKY</sequence>
<evidence type="ECO:0000259" key="14">
    <source>
        <dbReference type="PROSITE" id="PS50835"/>
    </source>
</evidence>
<dbReference type="SMART" id="SM00209">
    <property type="entry name" value="TSP1"/>
    <property type="match status" value="1"/>
</dbReference>
<dbReference type="SMART" id="SM00408">
    <property type="entry name" value="IGc2"/>
    <property type="match status" value="1"/>
</dbReference>
<keyword evidence="9" id="KW-1015">Disulfide bond</keyword>
<keyword evidence="6" id="KW-0732">Signal</keyword>
<accession>A0A8C3HQF2</accession>
<dbReference type="InterPro" id="IPR057755">
    <property type="entry name" value="UNC5A-D-like_N"/>
</dbReference>
<dbReference type="InterPro" id="IPR013098">
    <property type="entry name" value="Ig_I-set"/>
</dbReference>
<dbReference type="Gene3D" id="2.20.100.10">
    <property type="entry name" value="Thrombospondin type-1 (TSP1) repeat"/>
    <property type="match status" value="1"/>
</dbReference>
<proteinExistence type="inferred from homology"/>
<protein>
    <recommendedName>
        <fullName evidence="13">Netrin receptor UNC5</fullName>
    </recommendedName>
</protein>
<evidence type="ECO:0000256" key="7">
    <source>
        <dbReference type="ARBA" id="ARBA00022989"/>
    </source>
</evidence>
<dbReference type="PROSITE" id="PS51145">
    <property type="entry name" value="ZU5"/>
    <property type="match status" value="1"/>
</dbReference>
<dbReference type="SMART" id="SM00409">
    <property type="entry name" value="IG"/>
    <property type="match status" value="1"/>
</dbReference>
<keyword evidence="10 13" id="KW-0675">Receptor</keyword>
<keyword evidence="17" id="KW-1185">Reference proteome</keyword>
<keyword evidence="3 13" id="KW-0217">Developmental protein</keyword>
<name>A0A8C3HQF2_CHRPI</name>
<feature type="domain" description="Ig-like" evidence="14">
    <location>
        <begin position="117"/>
        <end position="198"/>
    </location>
</feature>
<comment type="function">
    <text evidence="13">Receptor for netrin required for axon guidance. Mediates axon repulsion of neuronal growth cones in the developing nervous system upon ligand binding.</text>
</comment>
<dbReference type="Ensembl" id="ENSCPBT00000025465.1">
    <property type="protein sequence ID" value="ENSCPBP00000021623.1"/>
    <property type="gene ID" value="ENSCPBG00000013332.1"/>
</dbReference>
<dbReference type="InterPro" id="IPR036383">
    <property type="entry name" value="TSP1_rpt_sf"/>
</dbReference>
<evidence type="ECO:0000256" key="11">
    <source>
        <dbReference type="ARBA" id="ARBA00023180"/>
    </source>
</evidence>
<dbReference type="InterPro" id="IPR013783">
    <property type="entry name" value="Ig-like_fold"/>
</dbReference>
<dbReference type="Pfam" id="PF00531">
    <property type="entry name" value="Death"/>
    <property type="match status" value="1"/>
</dbReference>
<dbReference type="GO" id="GO:0005886">
    <property type="term" value="C:plasma membrane"/>
    <property type="evidence" value="ECO:0007669"/>
    <property type="project" value="UniProtKB-SubCell"/>
</dbReference>
<dbReference type="Gene3D" id="1.10.533.10">
    <property type="entry name" value="Death Domain, Fas"/>
    <property type="match status" value="1"/>
</dbReference>
<dbReference type="PANTHER" id="PTHR12582:SF7">
    <property type="entry name" value="NETRIN RECEPTOR UNC5C"/>
    <property type="match status" value="1"/>
</dbReference>
<dbReference type="InterPro" id="IPR000906">
    <property type="entry name" value="ZU5_dom"/>
</dbReference>
<dbReference type="CDD" id="cd08799">
    <property type="entry name" value="Death_UNC5C"/>
    <property type="match status" value="1"/>
</dbReference>
<dbReference type="PROSITE" id="PS50092">
    <property type="entry name" value="TSP1"/>
    <property type="match status" value="1"/>
</dbReference>
<evidence type="ECO:0000256" key="13">
    <source>
        <dbReference type="RuleBase" id="RU367033"/>
    </source>
</evidence>
<dbReference type="GeneTree" id="ENSGT00950000182815"/>
<evidence type="ECO:0000256" key="12">
    <source>
        <dbReference type="ARBA" id="ARBA00023319"/>
    </source>
</evidence>
<dbReference type="PANTHER" id="PTHR12582">
    <property type="entry name" value="NETRIN RECEPTOR UNC5"/>
    <property type="match status" value="1"/>
</dbReference>
<dbReference type="SUPFAM" id="SSF48726">
    <property type="entry name" value="Immunoglobulin"/>
    <property type="match status" value="2"/>
</dbReference>
<feature type="transmembrane region" description="Helical" evidence="13">
    <location>
        <begin position="263"/>
        <end position="288"/>
    </location>
</feature>
<dbReference type="FunFam" id="2.20.100.10:FF:000002">
    <property type="entry name" value="Unc-5 netrin receptor C"/>
    <property type="match status" value="1"/>
</dbReference>
<dbReference type="InterPro" id="IPR003599">
    <property type="entry name" value="Ig_sub"/>
</dbReference>
<keyword evidence="4" id="KW-1003">Cell membrane</keyword>
<organism evidence="16 17">
    <name type="scientific">Chrysemys picta bellii</name>
    <name type="common">Western painted turtle</name>
    <name type="synonym">Emys bellii</name>
    <dbReference type="NCBI Taxonomy" id="8478"/>
    <lineage>
        <taxon>Eukaryota</taxon>
        <taxon>Metazoa</taxon>
        <taxon>Chordata</taxon>
        <taxon>Craniata</taxon>
        <taxon>Vertebrata</taxon>
        <taxon>Euteleostomi</taxon>
        <taxon>Archelosauria</taxon>
        <taxon>Testudinata</taxon>
        <taxon>Testudines</taxon>
        <taxon>Cryptodira</taxon>
        <taxon>Durocryptodira</taxon>
        <taxon>Testudinoidea</taxon>
        <taxon>Emydidae</taxon>
        <taxon>Chrysemys</taxon>
    </lineage>
</organism>
<comment type="subcellular location">
    <subcellularLocation>
        <location evidence="1 13">Cell membrane</location>
        <topology evidence="1 13">Single-pass type I membrane protein</topology>
    </subcellularLocation>
</comment>
<reference evidence="16" key="2">
    <citation type="submission" date="2025-09" db="UniProtKB">
        <authorList>
            <consortium name="Ensembl"/>
        </authorList>
    </citation>
    <scope>IDENTIFICATION</scope>
</reference>
<evidence type="ECO:0000256" key="10">
    <source>
        <dbReference type="ARBA" id="ARBA00023170"/>
    </source>
</evidence>
<reference evidence="16" key="1">
    <citation type="submission" date="2025-08" db="UniProtKB">
        <authorList>
            <consortium name="Ensembl"/>
        </authorList>
    </citation>
    <scope>IDENTIFICATION</scope>
</reference>
<dbReference type="SMART" id="SM00218">
    <property type="entry name" value="ZU5"/>
    <property type="match status" value="1"/>
</dbReference>
<dbReference type="Proteomes" id="UP000694380">
    <property type="component" value="Unplaced"/>
</dbReference>
<dbReference type="Gene3D" id="2.60.40.10">
    <property type="entry name" value="Immunoglobulins"/>
    <property type="match status" value="2"/>
</dbReference>
<evidence type="ECO:0000256" key="1">
    <source>
        <dbReference type="ARBA" id="ARBA00004251"/>
    </source>
</evidence>
<dbReference type="InterPro" id="IPR011029">
    <property type="entry name" value="DEATH-like_dom_sf"/>
</dbReference>
<dbReference type="SUPFAM" id="SSF82895">
    <property type="entry name" value="TSP-1 type 1 repeat"/>
    <property type="match status" value="1"/>
</dbReference>
<dbReference type="FunFam" id="2.60.40.10:FF:000037">
    <property type="entry name" value="Unc-5 netrin receptor C"/>
    <property type="match status" value="1"/>
</dbReference>
<feature type="domain" description="ZU5" evidence="15">
    <location>
        <begin position="404"/>
        <end position="538"/>
    </location>
</feature>
<dbReference type="Pfam" id="PF25609">
    <property type="entry name" value="Unc5_NetrinR_N"/>
    <property type="match status" value="1"/>
</dbReference>
<dbReference type="FunFam" id="2.60.40.10:FF:000039">
    <property type="entry name" value="Unc-5 netrin receptor C"/>
    <property type="match status" value="1"/>
</dbReference>
<dbReference type="Pfam" id="PF00791">
    <property type="entry name" value="ZU5"/>
    <property type="match status" value="1"/>
</dbReference>
<evidence type="ECO:0000256" key="6">
    <source>
        <dbReference type="ARBA" id="ARBA00022729"/>
    </source>
</evidence>
<keyword evidence="12 13" id="KW-0393">Immunoglobulin domain</keyword>
<dbReference type="AlphaFoldDB" id="A0A8C3HQF2"/>
<evidence type="ECO:0000256" key="8">
    <source>
        <dbReference type="ARBA" id="ARBA00023136"/>
    </source>
</evidence>
<evidence type="ECO:0000259" key="15">
    <source>
        <dbReference type="PROSITE" id="PS51145"/>
    </source>
</evidence>
<dbReference type="Pfam" id="PF07679">
    <property type="entry name" value="I-set"/>
    <property type="match status" value="1"/>
</dbReference>
<keyword evidence="7 13" id="KW-1133">Transmembrane helix</keyword>
<dbReference type="InterPro" id="IPR036179">
    <property type="entry name" value="Ig-like_dom_sf"/>
</dbReference>
<dbReference type="InterPro" id="IPR042154">
    <property type="entry name" value="Death_UNC5C"/>
</dbReference>
<dbReference type="FunFam" id="1.10.533.10:FF:000001">
    <property type="entry name" value="Unc-5 netrin receptor B"/>
    <property type="match status" value="1"/>
</dbReference>
<dbReference type="FunFam" id="2.60.220.30:FF:000003">
    <property type="entry name" value="Unc-5 netrin receptor C"/>
    <property type="match status" value="1"/>
</dbReference>
<comment type="similarity">
    <text evidence="2 13">Belongs to the unc-5 family.</text>
</comment>
<evidence type="ECO:0000313" key="17">
    <source>
        <dbReference type="Proteomes" id="UP000694380"/>
    </source>
</evidence>
<dbReference type="InterPro" id="IPR033772">
    <property type="entry name" value="UPA"/>
</dbReference>
<dbReference type="GO" id="GO:0005042">
    <property type="term" value="F:netrin receptor activity"/>
    <property type="evidence" value="ECO:0007669"/>
    <property type="project" value="UniProtKB-UniRule"/>
</dbReference>
<dbReference type="InterPro" id="IPR000884">
    <property type="entry name" value="TSP1_rpt"/>
</dbReference>
<evidence type="ECO:0000256" key="2">
    <source>
        <dbReference type="ARBA" id="ARBA00009844"/>
    </source>
</evidence>
<dbReference type="InterPro" id="IPR003598">
    <property type="entry name" value="Ig_sub2"/>
</dbReference>
<dbReference type="InterPro" id="IPR000488">
    <property type="entry name" value="Death_dom"/>
</dbReference>
<evidence type="ECO:0000256" key="5">
    <source>
        <dbReference type="ARBA" id="ARBA00022692"/>
    </source>
</evidence>
<dbReference type="Gene3D" id="2.60.220.30">
    <property type="match status" value="1"/>
</dbReference>
<evidence type="ECO:0000256" key="4">
    <source>
        <dbReference type="ARBA" id="ARBA00022475"/>
    </source>
</evidence>
<dbReference type="SUPFAM" id="SSF47986">
    <property type="entry name" value="DEATH domain"/>
    <property type="match status" value="1"/>
</dbReference>